<proteinExistence type="predicted"/>
<evidence type="ECO:0000313" key="3">
    <source>
        <dbReference type="Proteomes" id="UP000324832"/>
    </source>
</evidence>
<protein>
    <submittedName>
        <fullName evidence="2">Uncharacterized protein</fullName>
    </submittedName>
</protein>
<name>A0A5E4Q7S3_9NEOP</name>
<accession>A0A5E4Q7S3</accession>
<organism evidence="2 3">
    <name type="scientific">Leptidea sinapis</name>
    <dbReference type="NCBI Taxonomy" id="189913"/>
    <lineage>
        <taxon>Eukaryota</taxon>
        <taxon>Metazoa</taxon>
        <taxon>Ecdysozoa</taxon>
        <taxon>Arthropoda</taxon>
        <taxon>Hexapoda</taxon>
        <taxon>Insecta</taxon>
        <taxon>Pterygota</taxon>
        <taxon>Neoptera</taxon>
        <taxon>Endopterygota</taxon>
        <taxon>Lepidoptera</taxon>
        <taxon>Glossata</taxon>
        <taxon>Ditrysia</taxon>
        <taxon>Papilionoidea</taxon>
        <taxon>Pieridae</taxon>
        <taxon>Dismorphiinae</taxon>
        <taxon>Leptidea</taxon>
    </lineage>
</organism>
<feature type="chain" id="PRO_5022845778" evidence="1">
    <location>
        <begin position="21"/>
        <end position="138"/>
    </location>
</feature>
<keyword evidence="3" id="KW-1185">Reference proteome</keyword>
<dbReference type="EMBL" id="FZQP02001959">
    <property type="protein sequence ID" value="VVC94352.1"/>
    <property type="molecule type" value="Genomic_DNA"/>
</dbReference>
<keyword evidence="1" id="KW-0732">Signal</keyword>
<gene>
    <name evidence="2" type="ORF">LSINAPIS_LOCUS6325</name>
</gene>
<dbReference type="AlphaFoldDB" id="A0A5E4Q7S3"/>
<dbReference type="Proteomes" id="UP000324832">
    <property type="component" value="Unassembled WGS sequence"/>
</dbReference>
<evidence type="ECO:0000313" key="2">
    <source>
        <dbReference type="EMBL" id="VVC94352.1"/>
    </source>
</evidence>
<evidence type="ECO:0000256" key="1">
    <source>
        <dbReference type="SAM" id="SignalP"/>
    </source>
</evidence>
<feature type="signal peptide" evidence="1">
    <location>
        <begin position="1"/>
        <end position="20"/>
    </location>
</feature>
<sequence length="138" mass="15562">MFDKTLILLTLLALQAQCLSEVRLDDLNVHYIQHPLIGTSFGIAKSRLQDSLVSCHIIFPNGILYEVFPNANHPNLDLTMGRVQPLISFESCSFVIRNVDSSYSGTYELLSTVREASNNNLVLTRRRFLLTVVESDFS</sequence>
<reference evidence="2 3" key="1">
    <citation type="submission" date="2017-07" db="EMBL/GenBank/DDBJ databases">
        <authorList>
            <person name="Talla V."/>
            <person name="Backstrom N."/>
        </authorList>
    </citation>
    <scope>NUCLEOTIDE SEQUENCE [LARGE SCALE GENOMIC DNA]</scope>
</reference>